<sequence>MTKKLHPSVEQFKGFVKSNPKLIQEVRRGNTTWQELFEDWYLLGEEDSRWDDYRDQKTKAKSEKAKEETSKDWMSSVFGAMKNMDPNQLQGHITNLSQAIGAIQGVISTFQGGSSQSPTSSNPTPQQPSHPFQFRKD</sequence>
<gene>
    <name evidence="2" type="ORF">SM124_02780</name>
</gene>
<dbReference type="EMBL" id="JAXOFX010000001">
    <property type="protein sequence ID" value="MDZ5470668.1"/>
    <property type="molecule type" value="Genomic_DNA"/>
</dbReference>
<protein>
    <submittedName>
        <fullName evidence="2">YlbD family protein</fullName>
    </submittedName>
</protein>
<feature type="region of interest" description="Disordered" evidence="1">
    <location>
        <begin position="109"/>
        <end position="137"/>
    </location>
</feature>
<name>A0ABU5IU57_9BACI</name>
<feature type="compositionally biased region" description="Low complexity" evidence="1">
    <location>
        <begin position="109"/>
        <end position="129"/>
    </location>
</feature>
<dbReference type="Pfam" id="PF14071">
    <property type="entry name" value="YlbD_coat"/>
    <property type="match status" value="1"/>
</dbReference>
<dbReference type="InterPro" id="IPR025953">
    <property type="entry name" value="YlbD_coat"/>
</dbReference>
<evidence type="ECO:0000256" key="1">
    <source>
        <dbReference type="SAM" id="MobiDB-lite"/>
    </source>
</evidence>
<evidence type="ECO:0000313" key="3">
    <source>
        <dbReference type="Proteomes" id="UP001290455"/>
    </source>
</evidence>
<evidence type="ECO:0000313" key="2">
    <source>
        <dbReference type="EMBL" id="MDZ5470668.1"/>
    </source>
</evidence>
<organism evidence="2 3">
    <name type="scientific">Robertmurraya mangrovi</name>
    <dbReference type="NCBI Taxonomy" id="3098077"/>
    <lineage>
        <taxon>Bacteria</taxon>
        <taxon>Bacillati</taxon>
        <taxon>Bacillota</taxon>
        <taxon>Bacilli</taxon>
        <taxon>Bacillales</taxon>
        <taxon>Bacillaceae</taxon>
        <taxon>Robertmurraya</taxon>
    </lineage>
</organism>
<dbReference type="Proteomes" id="UP001290455">
    <property type="component" value="Unassembled WGS sequence"/>
</dbReference>
<comment type="caution">
    <text evidence="2">The sequence shown here is derived from an EMBL/GenBank/DDBJ whole genome shotgun (WGS) entry which is preliminary data.</text>
</comment>
<reference evidence="2 3" key="1">
    <citation type="submission" date="2023-11" db="EMBL/GenBank/DDBJ databases">
        <title>Bacillus jintuensis, isolated from a mudflat on the Beibu Gulf coast.</title>
        <authorList>
            <person name="Li M."/>
        </authorList>
    </citation>
    <scope>NUCLEOTIDE SEQUENCE [LARGE SCALE GENOMIC DNA]</scope>
    <source>
        <strain evidence="2 3">31A1R</strain>
    </source>
</reference>
<accession>A0ABU5IU57</accession>
<proteinExistence type="predicted"/>
<dbReference type="RefSeq" id="WP_322444960.1">
    <property type="nucleotide sequence ID" value="NZ_JAXOFX010000001.1"/>
</dbReference>
<keyword evidence="3" id="KW-1185">Reference proteome</keyword>